<evidence type="ECO:0000256" key="6">
    <source>
        <dbReference type="ARBA" id="ARBA00023136"/>
    </source>
</evidence>
<dbReference type="GO" id="GO:0005783">
    <property type="term" value="C:endoplasmic reticulum"/>
    <property type="evidence" value="ECO:0007669"/>
    <property type="project" value="TreeGrafter"/>
</dbReference>
<keyword evidence="5" id="KW-0443">Lipid metabolism</keyword>
<dbReference type="PANTHER" id="PTHR21624:SF1">
    <property type="entry name" value="ALKYLGLYCEROL MONOOXYGENASE"/>
    <property type="match status" value="1"/>
</dbReference>
<comment type="function">
    <text evidence="7">Glyceryl-ether monooxygenase that cleaves the O-alkyl bond of ether lipids. Ether lipids are essential components of brain membranes.</text>
</comment>
<evidence type="ECO:0000256" key="5">
    <source>
        <dbReference type="ARBA" id="ARBA00023098"/>
    </source>
</evidence>
<dbReference type="GO" id="GO:0050479">
    <property type="term" value="F:glyceryl-ether monooxygenase activity"/>
    <property type="evidence" value="ECO:0007669"/>
    <property type="project" value="TreeGrafter"/>
</dbReference>
<evidence type="ECO:0000313" key="10">
    <source>
        <dbReference type="Ensembl" id="ENSEBUP00000008121.1"/>
    </source>
</evidence>
<keyword evidence="4" id="KW-0560">Oxidoreductase</keyword>
<dbReference type="GeneTree" id="ENSGT00440000033807"/>
<dbReference type="Proteomes" id="UP000694388">
    <property type="component" value="Unplaced"/>
</dbReference>
<dbReference type="GO" id="GO:0006643">
    <property type="term" value="P:membrane lipid metabolic process"/>
    <property type="evidence" value="ECO:0007669"/>
    <property type="project" value="TreeGrafter"/>
</dbReference>
<dbReference type="Pfam" id="PF04116">
    <property type="entry name" value="FA_hydroxylase"/>
    <property type="match status" value="1"/>
</dbReference>
<comment type="subcellular location">
    <subcellularLocation>
        <location evidence="1">Endomembrane system</location>
        <topology evidence="1">Multi-pass membrane protein</topology>
    </subcellularLocation>
</comment>
<feature type="domain" description="Fatty acid hydroxylase" evidence="9">
    <location>
        <begin position="86"/>
        <end position="198"/>
    </location>
</feature>
<evidence type="ECO:0000256" key="2">
    <source>
        <dbReference type="ARBA" id="ARBA00022692"/>
    </source>
</evidence>
<evidence type="ECO:0000256" key="1">
    <source>
        <dbReference type="ARBA" id="ARBA00004127"/>
    </source>
</evidence>
<dbReference type="OMA" id="HSSQHYN"/>
<accession>A0A8C4Q0G8</accession>
<dbReference type="AlphaFoldDB" id="A0A8C4Q0G8"/>
<evidence type="ECO:0000256" key="3">
    <source>
        <dbReference type="ARBA" id="ARBA00022989"/>
    </source>
</evidence>
<reference evidence="10" key="1">
    <citation type="submission" date="2025-08" db="UniProtKB">
        <authorList>
            <consortium name="Ensembl"/>
        </authorList>
    </citation>
    <scope>IDENTIFICATION</scope>
</reference>
<evidence type="ECO:0000313" key="11">
    <source>
        <dbReference type="Proteomes" id="UP000694388"/>
    </source>
</evidence>
<dbReference type="InterPro" id="IPR051689">
    <property type="entry name" value="Sterol_desaturase/TMEM195"/>
</dbReference>
<dbReference type="Ensembl" id="ENSEBUT00000008614.1">
    <property type="protein sequence ID" value="ENSEBUP00000008121.1"/>
    <property type="gene ID" value="ENSEBUG00000005281.1"/>
</dbReference>
<dbReference type="PANTHER" id="PTHR21624">
    <property type="entry name" value="STEROL DESATURASE-RELATED PROTEIN"/>
    <property type="match status" value="1"/>
</dbReference>
<dbReference type="InterPro" id="IPR006694">
    <property type="entry name" value="Fatty_acid_hydroxylase"/>
</dbReference>
<dbReference type="GO" id="GO:0016020">
    <property type="term" value="C:membrane"/>
    <property type="evidence" value="ECO:0007669"/>
    <property type="project" value="GOC"/>
</dbReference>
<evidence type="ECO:0000256" key="8">
    <source>
        <dbReference type="ARBA" id="ARBA00041444"/>
    </source>
</evidence>
<evidence type="ECO:0000256" key="7">
    <source>
        <dbReference type="ARBA" id="ARBA00037122"/>
    </source>
</evidence>
<keyword evidence="2" id="KW-0812">Transmembrane</keyword>
<protein>
    <recommendedName>
        <fullName evidence="8">Transmembrane protein 195</fullName>
    </recommendedName>
</protein>
<keyword evidence="11" id="KW-1185">Reference proteome</keyword>
<dbReference type="GO" id="GO:0005506">
    <property type="term" value="F:iron ion binding"/>
    <property type="evidence" value="ECO:0007669"/>
    <property type="project" value="InterPro"/>
</dbReference>
<evidence type="ECO:0000256" key="4">
    <source>
        <dbReference type="ARBA" id="ARBA00023002"/>
    </source>
</evidence>
<sequence length="295" mass="33697">MVPCNVLNIRPALSTQASPYFTVLLLLEIFLSQVRGKPSHAVNDGISSISAGLVSLIVRSIELVSYTYIFSNFCLVQLPWDSPWTWLLGFLGVDFGYYWAHRMGHEINLMWAAHQAHHSSEYYNLTTALRQSALQRYGAWMFYLPMALCVPPPIFYVHSQFNLLYQFWIHTETIKSLGPLDYILNTPSDHRVHHGENVPPSPHTTISPSLVYFFNLSVSLRTFEHEEETVVYGNVHPINTFDPISIQFLHHAHIFRMLWVTPGLSNKLAILFKGPGWSPGLPRLGDPKDIPKVRK</sequence>
<proteinExistence type="predicted"/>
<organism evidence="10 11">
    <name type="scientific">Eptatretus burgeri</name>
    <name type="common">Inshore hagfish</name>
    <dbReference type="NCBI Taxonomy" id="7764"/>
    <lineage>
        <taxon>Eukaryota</taxon>
        <taxon>Metazoa</taxon>
        <taxon>Chordata</taxon>
        <taxon>Craniata</taxon>
        <taxon>Vertebrata</taxon>
        <taxon>Cyclostomata</taxon>
        <taxon>Myxini</taxon>
        <taxon>Myxiniformes</taxon>
        <taxon>Myxinidae</taxon>
        <taxon>Eptatretinae</taxon>
        <taxon>Eptatretus</taxon>
    </lineage>
</organism>
<dbReference type="GO" id="GO:0008610">
    <property type="term" value="P:lipid biosynthetic process"/>
    <property type="evidence" value="ECO:0007669"/>
    <property type="project" value="InterPro"/>
</dbReference>
<reference evidence="10" key="2">
    <citation type="submission" date="2025-09" db="UniProtKB">
        <authorList>
            <consortium name="Ensembl"/>
        </authorList>
    </citation>
    <scope>IDENTIFICATION</scope>
</reference>
<keyword evidence="6" id="KW-0472">Membrane</keyword>
<keyword evidence="3" id="KW-1133">Transmembrane helix</keyword>
<name>A0A8C4Q0G8_EPTBU</name>
<evidence type="ECO:0000259" key="9">
    <source>
        <dbReference type="Pfam" id="PF04116"/>
    </source>
</evidence>